<dbReference type="AlphaFoldDB" id="A0A8B6FNF4"/>
<proteinExistence type="predicted"/>
<name>A0A8B6FNF4_MYTGA</name>
<dbReference type="PROSITE" id="PS50994">
    <property type="entry name" value="INTEGRASE"/>
    <property type="match status" value="1"/>
</dbReference>
<evidence type="ECO:0000313" key="2">
    <source>
        <dbReference type="EMBL" id="VDI52770.1"/>
    </source>
</evidence>
<feature type="non-terminal residue" evidence="2">
    <location>
        <position position="1"/>
    </location>
</feature>
<evidence type="ECO:0000259" key="1">
    <source>
        <dbReference type="PROSITE" id="PS50994"/>
    </source>
</evidence>
<protein>
    <recommendedName>
        <fullName evidence="1">Integrase catalytic domain-containing protein</fullName>
    </recommendedName>
</protein>
<dbReference type="InterPro" id="IPR036397">
    <property type="entry name" value="RNaseH_sf"/>
</dbReference>
<sequence>YFSNYVEAFPLKRNLASEEAEKKLKHGMPLELVSDNGGEFNSLLIQSLVAQYEYKHIIIKPYYPQSNG</sequence>
<dbReference type="EMBL" id="UYJE01007216">
    <property type="protein sequence ID" value="VDI52770.1"/>
    <property type="molecule type" value="Genomic_DNA"/>
</dbReference>
<dbReference type="InterPro" id="IPR012337">
    <property type="entry name" value="RNaseH-like_sf"/>
</dbReference>
<dbReference type="InterPro" id="IPR050951">
    <property type="entry name" value="Retrovirus_Pol_polyprotein"/>
</dbReference>
<evidence type="ECO:0000313" key="3">
    <source>
        <dbReference type="Proteomes" id="UP000596742"/>
    </source>
</evidence>
<dbReference type="SUPFAM" id="SSF53098">
    <property type="entry name" value="Ribonuclease H-like"/>
    <property type="match status" value="1"/>
</dbReference>
<dbReference type="Gene3D" id="3.30.420.10">
    <property type="entry name" value="Ribonuclease H-like superfamily/Ribonuclease H"/>
    <property type="match status" value="1"/>
</dbReference>
<reference evidence="2" key="1">
    <citation type="submission" date="2018-11" db="EMBL/GenBank/DDBJ databases">
        <authorList>
            <person name="Alioto T."/>
            <person name="Alioto T."/>
        </authorList>
    </citation>
    <scope>NUCLEOTIDE SEQUENCE</scope>
</reference>
<dbReference type="InterPro" id="IPR001584">
    <property type="entry name" value="Integrase_cat-core"/>
</dbReference>
<dbReference type="GO" id="GO:0015074">
    <property type="term" value="P:DNA integration"/>
    <property type="evidence" value="ECO:0007669"/>
    <property type="project" value="InterPro"/>
</dbReference>
<feature type="domain" description="Integrase catalytic" evidence="1">
    <location>
        <begin position="1"/>
        <end position="68"/>
    </location>
</feature>
<dbReference type="Proteomes" id="UP000596742">
    <property type="component" value="Unassembled WGS sequence"/>
</dbReference>
<gene>
    <name evidence="2" type="ORF">MGAL_10B093940</name>
</gene>
<dbReference type="PANTHER" id="PTHR37984:SF5">
    <property type="entry name" value="PROTEIN NYNRIN-LIKE"/>
    <property type="match status" value="1"/>
</dbReference>
<accession>A0A8B6FNF4</accession>
<organism evidence="2 3">
    <name type="scientific">Mytilus galloprovincialis</name>
    <name type="common">Mediterranean mussel</name>
    <dbReference type="NCBI Taxonomy" id="29158"/>
    <lineage>
        <taxon>Eukaryota</taxon>
        <taxon>Metazoa</taxon>
        <taxon>Spiralia</taxon>
        <taxon>Lophotrochozoa</taxon>
        <taxon>Mollusca</taxon>
        <taxon>Bivalvia</taxon>
        <taxon>Autobranchia</taxon>
        <taxon>Pteriomorphia</taxon>
        <taxon>Mytilida</taxon>
        <taxon>Mytiloidea</taxon>
        <taxon>Mytilidae</taxon>
        <taxon>Mytilinae</taxon>
        <taxon>Mytilus</taxon>
    </lineage>
</organism>
<dbReference type="GO" id="GO:0003676">
    <property type="term" value="F:nucleic acid binding"/>
    <property type="evidence" value="ECO:0007669"/>
    <property type="project" value="InterPro"/>
</dbReference>
<comment type="caution">
    <text evidence="2">The sequence shown here is derived from an EMBL/GenBank/DDBJ whole genome shotgun (WGS) entry which is preliminary data.</text>
</comment>
<dbReference type="PANTHER" id="PTHR37984">
    <property type="entry name" value="PROTEIN CBG26694"/>
    <property type="match status" value="1"/>
</dbReference>
<keyword evidence="3" id="KW-1185">Reference proteome</keyword>
<dbReference type="OrthoDB" id="6158056at2759"/>